<dbReference type="Proteomes" id="UP001292094">
    <property type="component" value="Unassembled WGS sequence"/>
</dbReference>
<evidence type="ECO:0000313" key="1">
    <source>
        <dbReference type="EMBL" id="KAK4300296.1"/>
    </source>
</evidence>
<organism evidence="1 2">
    <name type="scientific">Petrolisthes manimaculis</name>
    <dbReference type="NCBI Taxonomy" id="1843537"/>
    <lineage>
        <taxon>Eukaryota</taxon>
        <taxon>Metazoa</taxon>
        <taxon>Ecdysozoa</taxon>
        <taxon>Arthropoda</taxon>
        <taxon>Crustacea</taxon>
        <taxon>Multicrustacea</taxon>
        <taxon>Malacostraca</taxon>
        <taxon>Eumalacostraca</taxon>
        <taxon>Eucarida</taxon>
        <taxon>Decapoda</taxon>
        <taxon>Pleocyemata</taxon>
        <taxon>Anomura</taxon>
        <taxon>Galatheoidea</taxon>
        <taxon>Porcellanidae</taxon>
        <taxon>Petrolisthes</taxon>
    </lineage>
</organism>
<evidence type="ECO:0000313" key="2">
    <source>
        <dbReference type="Proteomes" id="UP001292094"/>
    </source>
</evidence>
<name>A0AAE1P3Y6_9EUCA</name>
<dbReference type="EMBL" id="JAWZYT010003083">
    <property type="protein sequence ID" value="KAK4300296.1"/>
    <property type="molecule type" value="Genomic_DNA"/>
</dbReference>
<accession>A0AAE1P3Y6</accession>
<gene>
    <name evidence="1" type="ORF">Pmani_027483</name>
</gene>
<protein>
    <submittedName>
        <fullName evidence="1">Uncharacterized protein</fullName>
    </submittedName>
</protein>
<dbReference type="AlphaFoldDB" id="A0AAE1P3Y6"/>
<reference evidence="1" key="1">
    <citation type="submission" date="2023-11" db="EMBL/GenBank/DDBJ databases">
        <title>Genome assemblies of two species of porcelain crab, Petrolisthes cinctipes and Petrolisthes manimaculis (Anomura: Porcellanidae).</title>
        <authorList>
            <person name="Angst P."/>
        </authorList>
    </citation>
    <scope>NUCLEOTIDE SEQUENCE</scope>
    <source>
        <strain evidence="1">PB745_02</strain>
        <tissue evidence="1">Gill</tissue>
    </source>
</reference>
<comment type="caution">
    <text evidence="1">The sequence shown here is derived from an EMBL/GenBank/DDBJ whole genome shotgun (WGS) entry which is preliminary data.</text>
</comment>
<proteinExistence type="predicted"/>
<keyword evidence="2" id="KW-1185">Reference proteome</keyword>
<sequence length="124" mass="13694">MSTITTLYPVQNSRFVMLGLDRGWRRQCCWQWCSVAVFAVVAVAEVAGVAGSVGVARCCGDQMLFELFYDAAYLTICCDLPAELVRAEGWDGRWGIKAGQEGFRGYSRAASRHTLGWDRVGMGE</sequence>